<organism evidence="2 3">
    <name type="scientific">Nephila pilipes</name>
    <name type="common">Giant wood spider</name>
    <name type="synonym">Nephila maculata</name>
    <dbReference type="NCBI Taxonomy" id="299642"/>
    <lineage>
        <taxon>Eukaryota</taxon>
        <taxon>Metazoa</taxon>
        <taxon>Ecdysozoa</taxon>
        <taxon>Arthropoda</taxon>
        <taxon>Chelicerata</taxon>
        <taxon>Arachnida</taxon>
        <taxon>Araneae</taxon>
        <taxon>Araneomorphae</taxon>
        <taxon>Entelegynae</taxon>
        <taxon>Araneoidea</taxon>
        <taxon>Nephilidae</taxon>
        <taxon>Nephila</taxon>
    </lineage>
</organism>
<protein>
    <submittedName>
        <fullName evidence="2">Uncharacterized protein</fullName>
    </submittedName>
</protein>
<evidence type="ECO:0000313" key="3">
    <source>
        <dbReference type="Proteomes" id="UP000887013"/>
    </source>
</evidence>
<name>A0A8X6QYJ0_NEPPI</name>
<sequence length="86" mass="9810">MLSKQNSRTTSAATPHPAKLEPENEIRLSRPAEDDRTPLKRTAQAQKKAVYSKRATDWPRFSDEGSEEEERLDLSVLKLFGLLRSQ</sequence>
<gene>
    <name evidence="2" type="ORF">NPIL_160661</name>
</gene>
<evidence type="ECO:0000313" key="2">
    <source>
        <dbReference type="EMBL" id="GFU44866.1"/>
    </source>
</evidence>
<reference evidence="2" key="1">
    <citation type="submission" date="2020-08" db="EMBL/GenBank/DDBJ databases">
        <title>Multicomponent nature underlies the extraordinary mechanical properties of spider dragline silk.</title>
        <authorList>
            <person name="Kono N."/>
            <person name="Nakamura H."/>
            <person name="Mori M."/>
            <person name="Yoshida Y."/>
            <person name="Ohtoshi R."/>
            <person name="Malay A.D."/>
            <person name="Moran D.A.P."/>
            <person name="Tomita M."/>
            <person name="Numata K."/>
            <person name="Arakawa K."/>
        </authorList>
    </citation>
    <scope>NUCLEOTIDE SEQUENCE</scope>
</reference>
<comment type="caution">
    <text evidence="2">The sequence shown here is derived from an EMBL/GenBank/DDBJ whole genome shotgun (WGS) entry which is preliminary data.</text>
</comment>
<feature type="compositionally biased region" description="Basic and acidic residues" evidence="1">
    <location>
        <begin position="54"/>
        <end position="63"/>
    </location>
</feature>
<feature type="region of interest" description="Disordered" evidence="1">
    <location>
        <begin position="1"/>
        <end position="68"/>
    </location>
</feature>
<feature type="compositionally biased region" description="Basic and acidic residues" evidence="1">
    <location>
        <begin position="18"/>
        <end position="38"/>
    </location>
</feature>
<proteinExistence type="predicted"/>
<accession>A0A8X6QYJ0</accession>
<dbReference type="Proteomes" id="UP000887013">
    <property type="component" value="Unassembled WGS sequence"/>
</dbReference>
<dbReference type="EMBL" id="BMAW01132785">
    <property type="protein sequence ID" value="GFU44866.1"/>
    <property type="molecule type" value="Genomic_DNA"/>
</dbReference>
<evidence type="ECO:0000256" key="1">
    <source>
        <dbReference type="SAM" id="MobiDB-lite"/>
    </source>
</evidence>
<dbReference type="OrthoDB" id="10577527at2759"/>
<keyword evidence="3" id="KW-1185">Reference proteome</keyword>
<dbReference type="AlphaFoldDB" id="A0A8X6QYJ0"/>
<feature type="compositionally biased region" description="Polar residues" evidence="1">
    <location>
        <begin position="1"/>
        <end position="13"/>
    </location>
</feature>